<accession>A0A8S5V707</accession>
<name>A0A8S5V707_9CAUD</name>
<sequence>MLKDAVCTRRFLPKRWWRLLAKVDIKMPDEFLERMSRLGKDFDAVAESVLEAGGEVVLQKVQSNLSAVVGSGTKYESRSTGELESALGLTPAKTDKDGNHNVKVGFAEPRSDGGSNAKLANILEYGKHGQPAKPFLKPAKSASRSACKAAMQQKFEEEVRKL</sequence>
<dbReference type="InterPro" id="IPR010064">
    <property type="entry name" value="HK97-gp10_tail"/>
</dbReference>
<evidence type="ECO:0000313" key="2">
    <source>
        <dbReference type="EMBL" id="DAG02485.1"/>
    </source>
</evidence>
<dbReference type="NCBIfam" id="TIGR01725">
    <property type="entry name" value="phge_HK97_gp10"/>
    <property type="match status" value="1"/>
</dbReference>
<proteinExistence type="predicted"/>
<reference evidence="2" key="1">
    <citation type="journal article" date="2021" name="Proc. Natl. Acad. Sci. U.S.A.">
        <title>A Catalog of Tens of Thousands of Viruses from Human Metagenomes Reveals Hidden Associations with Chronic Diseases.</title>
        <authorList>
            <person name="Tisza M.J."/>
            <person name="Buck C.B."/>
        </authorList>
    </citation>
    <scope>NUCLEOTIDE SEQUENCE</scope>
    <source>
        <strain evidence="2">CtneY2</strain>
    </source>
</reference>
<feature type="region of interest" description="Disordered" evidence="1">
    <location>
        <begin position="80"/>
        <end position="112"/>
    </location>
</feature>
<dbReference type="EMBL" id="BK016210">
    <property type="protein sequence ID" value="DAG02485.1"/>
    <property type="molecule type" value="Genomic_DNA"/>
</dbReference>
<evidence type="ECO:0000256" key="1">
    <source>
        <dbReference type="SAM" id="MobiDB-lite"/>
    </source>
</evidence>
<protein>
    <submittedName>
        <fullName evidence="2">Type I neck protein</fullName>
    </submittedName>
</protein>
<dbReference type="Pfam" id="PF04883">
    <property type="entry name" value="HK97-gp10_like"/>
    <property type="match status" value="1"/>
</dbReference>
<organism evidence="2">
    <name type="scientific">Siphoviridae sp. ctneY2</name>
    <dbReference type="NCBI Taxonomy" id="2825664"/>
    <lineage>
        <taxon>Viruses</taxon>
        <taxon>Duplodnaviria</taxon>
        <taxon>Heunggongvirae</taxon>
        <taxon>Uroviricota</taxon>
        <taxon>Caudoviricetes</taxon>
    </lineage>
</organism>